<proteinExistence type="predicted"/>
<dbReference type="AlphaFoldDB" id="A0A2M8R6E1"/>
<sequence>MNHLSDDVWQVVHGSMCSARFRRWGLRMRAECAERKQYQRALMQLSLIPRRPRNAIVSKDEASVAQNHMR</sequence>
<accession>A0A2M8R6E1</accession>
<organism evidence="1 2">
    <name type="scientific">Bradyrhizobium forestalis</name>
    <dbReference type="NCBI Taxonomy" id="1419263"/>
    <lineage>
        <taxon>Bacteria</taxon>
        <taxon>Pseudomonadati</taxon>
        <taxon>Pseudomonadota</taxon>
        <taxon>Alphaproteobacteria</taxon>
        <taxon>Hyphomicrobiales</taxon>
        <taxon>Nitrobacteraceae</taxon>
        <taxon>Bradyrhizobium</taxon>
    </lineage>
</organism>
<name>A0A2M8R6E1_9BRAD</name>
<dbReference type="EMBL" id="PGVG01000017">
    <property type="protein sequence ID" value="PJG53388.1"/>
    <property type="molecule type" value="Genomic_DNA"/>
</dbReference>
<reference evidence="1 2" key="1">
    <citation type="submission" date="2017-11" db="EMBL/GenBank/DDBJ databases">
        <title>Bradyrhizobium forestalis sp. nov., an efficient nitrogen-fixing bacterium isolated from nodules of forest legume species in the Amazon.</title>
        <authorList>
            <person name="Costa E.M."/>
            <person name="Guimaraes A."/>
            <person name="Carvalho T.S."/>
            <person name="Rodrigues T.L."/>
            <person name="Ribeiro P.R.A."/>
            <person name="Lebbe L."/>
            <person name="Willems A."/>
            <person name="Moreira F.M.S."/>
        </authorList>
    </citation>
    <scope>NUCLEOTIDE SEQUENCE [LARGE SCALE GENOMIC DNA]</scope>
    <source>
        <strain evidence="1 2">INPA54B</strain>
    </source>
</reference>
<evidence type="ECO:0000313" key="1">
    <source>
        <dbReference type="EMBL" id="PJG53388.1"/>
    </source>
</evidence>
<comment type="caution">
    <text evidence="1">The sequence shown here is derived from an EMBL/GenBank/DDBJ whole genome shotgun (WGS) entry which is preliminary data.</text>
</comment>
<dbReference type="Proteomes" id="UP000231194">
    <property type="component" value="Unassembled WGS sequence"/>
</dbReference>
<protein>
    <submittedName>
        <fullName evidence="1">Uncharacterized protein</fullName>
    </submittedName>
</protein>
<evidence type="ECO:0000313" key="2">
    <source>
        <dbReference type="Proteomes" id="UP000231194"/>
    </source>
</evidence>
<gene>
    <name evidence="1" type="ORF">CVM73_21030</name>
</gene>
<keyword evidence="2" id="KW-1185">Reference proteome</keyword>